<dbReference type="EMBL" id="KE721096">
    <property type="protein sequence ID" value="ERF72479.1"/>
    <property type="molecule type" value="Genomic_DNA"/>
</dbReference>
<accession>U1HT99</accession>
<dbReference type="AlphaFoldDB" id="U1HT99"/>
<dbReference type="eggNOG" id="KOG2090">
    <property type="taxonomic scope" value="Eukaryota"/>
</dbReference>
<evidence type="ECO:0000313" key="2">
    <source>
        <dbReference type="Proteomes" id="UP000019373"/>
    </source>
</evidence>
<name>U1HT99_ENDPU</name>
<gene>
    <name evidence="1" type="ORF">EPUS_07688</name>
</gene>
<protein>
    <submittedName>
        <fullName evidence="1">Uncharacterized protein</fullName>
    </submittedName>
</protein>
<sequence length="197" mass="22380">MEVLAPVPRDSPRPARPGNASWLKDASLMTVSEEILELCRFCSGVIERRWRREGGRESGKIFDSGPFWREFLQRKPAARQQEGLLGIQYLKSPEGFFAFVQATKQKCDALVAKTLAATSLDEYRAMARDMDRLSDLLCRVIDVSDFMRVFHQDAAIIKAATQAYEHMFEYMNVLNTTAGLNEQLKKALRMPEVRSGT</sequence>
<dbReference type="Proteomes" id="UP000019373">
    <property type="component" value="Unassembled WGS sequence"/>
</dbReference>
<reference evidence="2" key="1">
    <citation type="journal article" date="2014" name="BMC Genomics">
        <title>Genome characteristics reveal the impact of lichenization on lichen-forming fungus Endocarpon pusillum Hedwig (Verrucariales, Ascomycota).</title>
        <authorList>
            <person name="Wang Y.-Y."/>
            <person name="Liu B."/>
            <person name="Zhang X.-Y."/>
            <person name="Zhou Q.-M."/>
            <person name="Zhang T."/>
            <person name="Li H."/>
            <person name="Yu Y.-F."/>
            <person name="Zhang X.-L."/>
            <person name="Hao X.-Y."/>
            <person name="Wang M."/>
            <person name="Wang L."/>
            <person name="Wei J.-C."/>
        </authorList>
    </citation>
    <scope>NUCLEOTIDE SEQUENCE [LARGE SCALE GENOMIC DNA]</scope>
    <source>
        <strain evidence="2">Z07020 / HMAS-L-300199</strain>
    </source>
</reference>
<dbReference type="SUPFAM" id="SSF55486">
    <property type="entry name" value="Metalloproteases ('zincins'), catalytic domain"/>
    <property type="match status" value="1"/>
</dbReference>
<dbReference type="HOGENOM" id="CLU_1384158_0_0_1"/>
<organism evidence="1 2">
    <name type="scientific">Endocarpon pusillum (strain Z07020 / HMAS-L-300199)</name>
    <name type="common">Lichen-forming fungus</name>
    <dbReference type="NCBI Taxonomy" id="1263415"/>
    <lineage>
        <taxon>Eukaryota</taxon>
        <taxon>Fungi</taxon>
        <taxon>Dikarya</taxon>
        <taxon>Ascomycota</taxon>
        <taxon>Pezizomycotina</taxon>
        <taxon>Eurotiomycetes</taxon>
        <taxon>Chaetothyriomycetidae</taxon>
        <taxon>Verrucariales</taxon>
        <taxon>Verrucariaceae</taxon>
        <taxon>Endocarpon</taxon>
    </lineage>
</organism>
<proteinExistence type="predicted"/>
<dbReference type="OrthoDB" id="17530at2759"/>
<dbReference type="GeneID" id="19242568"/>
<dbReference type="RefSeq" id="XP_007801855.1">
    <property type="nucleotide sequence ID" value="XM_007803664.1"/>
</dbReference>
<evidence type="ECO:0000313" key="1">
    <source>
        <dbReference type="EMBL" id="ERF72479.1"/>
    </source>
</evidence>
<keyword evidence="2" id="KW-1185">Reference proteome</keyword>